<organism evidence="1 2">
    <name type="scientific">Segatella oris</name>
    <dbReference type="NCBI Taxonomy" id="28135"/>
    <lineage>
        <taxon>Bacteria</taxon>
        <taxon>Pseudomonadati</taxon>
        <taxon>Bacteroidota</taxon>
        <taxon>Bacteroidia</taxon>
        <taxon>Bacteroidales</taxon>
        <taxon>Prevotellaceae</taxon>
        <taxon>Segatella</taxon>
    </lineage>
</organism>
<gene>
    <name evidence="1" type="ORF">NCTC13071_00183</name>
</gene>
<accession>A0A448L2J8</accession>
<dbReference type="KEGG" id="poc:NCTC13071_00183"/>
<dbReference type="AlphaFoldDB" id="A0A448L2J8"/>
<protein>
    <submittedName>
        <fullName evidence="1">Uncharacterized protein</fullName>
    </submittedName>
</protein>
<reference evidence="1 2" key="1">
    <citation type="submission" date="2018-12" db="EMBL/GenBank/DDBJ databases">
        <authorList>
            <consortium name="Pathogen Informatics"/>
        </authorList>
    </citation>
    <scope>NUCLEOTIDE SEQUENCE [LARGE SCALE GENOMIC DNA]</scope>
    <source>
        <strain evidence="1 2">NCTC13071</strain>
    </source>
</reference>
<dbReference type="Proteomes" id="UP000274578">
    <property type="component" value="Chromosome 1"/>
</dbReference>
<proteinExistence type="predicted"/>
<sequence>MLCFASNSLAICIKLWCNLHQIVVQSASNLTVISVTLRGKVTEITGAIYIILCGNPHHILSS</sequence>
<dbReference type="EMBL" id="LR134384">
    <property type="protein sequence ID" value="VEH14216.1"/>
    <property type="molecule type" value="Genomic_DNA"/>
</dbReference>
<evidence type="ECO:0000313" key="1">
    <source>
        <dbReference type="EMBL" id="VEH14216.1"/>
    </source>
</evidence>
<name>A0A448L2J8_9BACT</name>
<evidence type="ECO:0000313" key="2">
    <source>
        <dbReference type="Proteomes" id="UP000274578"/>
    </source>
</evidence>